<accession>F0XGW4</accession>
<dbReference type="HOGENOM" id="CLU_1865334_0_0_1"/>
<dbReference type="AlphaFoldDB" id="F0XGW4"/>
<evidence type="ECO:0000313" key="3">
    <source>
        <dbReference type="Proteomes" id="UP000007796"/>
    </source>
</evidence>
<evidence type="ECO:0000313" key="2">
    <source>
        <dbReference type="EMBL" id="EFX03239.1"/>
    </source>
</evidence>
<feature type="region of interest" description="Disordered" evidence="1">
    <location>
        <begin position="36"/>
        <end position="137"/>
    </location>
</feature>
<sequence length="137" mass="15207">MENRESNGIGHAREYVDDSAQQSEYVKIEEMKKRVKNAGGTMSQPQLHGPEPEKGSQEPGCVVTEEAKDTSPPNHASVRVHSEETSVALPKPEYRSVPAHVKRRTDHKIHAVQPPANASSSRPVPTDQRKNHSSRKQ</sequence>
<reference evidence="2 3" key="1">
    <citation type="journal article" date="2011" name="Proc. Natl. Acad. Sci. U.S.A.">
        <title>Genome and transcriptome analyses of the mountain pine beetle-fungal symbiont Grosmannia clavigera, a lodgepole pine pathogen.</title>
        <authorList>
            <person name="DiGuistini S."/>
            <person name="Wang Y."/>
            <person name="Liao N.Y."/>
            <person name="Taylor G."/>
            <person name="Tanguay P."/>
            <person name="Feau N."/>
            <person name="Henrissat B."/>
            <person name="Chan S.K."/>
            <person name="Hesse-Orce U."/>
            <person name="Alamouti S.M."/>
            <person name="Tsui C.K.M."/>
            <person name="Docking R.T."/>
            <person name="Levasseur A."/>
            <person name="Haridas S."/>
            <person name="Robertson G."/>
            <person name="Birol I."/>
            <person name="Holt R.A."/>
            <person name="Marra M.A."/>
            <person name="Hamelin R.C."/>
            <person name="Hirst M."/>
            <person name="Jones S.J.M."/>
            <person name="Bohlmann J."/>
            <person name="Breuil C."/>
        </authorList>
    </citation>
    <scope>NUCLEOTIDE SEQUENCE [LARGE SCALE GENOMIC DNA]</scope>
    <source>
        <strain evidence="3">kw1407 / UAMH 11150</strain>
    </source>
</reference>
<evidence type="ECO:0000256" key="1">
    <source>
        <dbReference type="SAM" id="MobiDB-lite"/>
    </source>
</evidence>
<dbReference type="GeneID" id="25976238"/>
<protein>
    <submittedName>
        <fullName evidence="2">Uncharacterized protein</fullName>
    </submittedName>
</protein>
<dbReference type="InParanoid" id="F0XGW4"/>
<dbReference type="Proteomes" id="UP000007796">
    <property type="component" value="Unassembled WGS sequence"/>
</dbReference>
<gene>
    <name evidence="2" type="ORF">CMQ_3168</name>
</gene>
<dbReference type="EMBL" id="GL629769">
    <property type="protein sequence ID" value="EFX03239.1"/>
    <property type="molecule type" value="Genomic_DNA"/>
</dbReference>
<feature type="compositionally biased region" description="Basic and acidic residues" evidence="1">
    <location>
        <begin position="1"/>
        <end position="16"/>
    </location>
</feature>
<feature type="region of interest" description="Disordered" evidence="1">
    <location>
        <begin position="1"/>
        <end position="22"/>
    </location>
</feature>
<keyword evidence="3" id="KW-1185">Reference proteome</keyword>
<proteinExistence type="predicted"/>
<name>F0XGW4_GROCL</name>
<organism evidence="3">
    <name type="scientific">Grosmannia clavigera (strain kw1407 / UAMH 11150)</name>
    <name type="common">Blue stain fungus</name>
    <name type="synonym">Graphiocladiella clavigera</name>
    <dbReference type="NCBI Taxonomy" id="655863"/>
    <lineage>
        <taxon>Eukaryota</taxon>
        <taxon>Fungi</taxon>
        <taxon>Dikarya</taxon>
        <taxon>Ascomycota</taxon>
        <taxon>Pezizomycotina</taxon>
        <taxon>Sordariomycetes</taxon>
        <taxon>Sordariomycetidae</taxon>
        <taxon>Ophiostomatales</taxon>
        <taxon>Ophiostomataceae</taxon>
        <taxon>Leptographium</taxon>
    </lineage>
</organism>
<dbReference type="RefSeq" id="XP_014172721.1">
    <property type="nucleotide sequence ID" value="XM_014317246.1"/>
</dbReference>